<protein>
    <submittedName>
        <fullName evidence="3">Uncharacterized protein</fullName>
    </submittedName>
</protein>
<keyword evidence="2" id="KW-0812">Transmembrane</keyword>
<keyword evidence="2" id="KW-1133">Transmembrane helix</keyword>
<name>B3Y0M6_ECO11</name>
<feature type="compositionally biased region" description="Polar residues" evidence="1">
    <location>
        <begin position="1"/>
        <end position="11"/>
    </location>
</feature>
<reference evidence="3" key="1">
    <citation type="journal article" date="2008" name="J. Bacteriol.">
        <title>Systematic identification and sequence analysis of the genomic islands of the enteropathogenic Escherichia coli strain B171-8 by the combined use of whole-genome PCR scanning and fosmid mapping.</title>
        <authorList>
            <person name="Ogura Y."/>
            <person name="Abe H."/>
            <person name="Katsura K."/>
            <person name="Kurokawa K."/>
            <person name="Asadulghani M."/>
            <person name="Iguchi A."/>
            <person name="Ooka T."/>
            <person name="Nakayama K."/>
            <person name="Yamashita A."/>
            <person name="Hattori M."/>
            <person name="Tobe T."/>
            <person name="Hayashi T."/>
        </authorList>
    </citation>
    <scope>NUCLEOTIDE SEQUENCE</scope>
    <source>
        <strain evidence="3">B171-8</strain>
    </source>
</reference>
<feature type="region of interest" description="Disordered" evidence="1">
    <location>
        <begin position="1"/>
        <end position="23"/>
    </location>
</feature>
<sequence length="94" mass="10756">MYQHGSATPDTFSRLPPPARQDAAYSEPVSPVFRQPVRHLFEGALKHVLIQVGLSLFRLIYLQIFVHILHKQERFVADLYSGHLLIPLHSQSAR</sequence>
<keyword evidence="2" id="KW-0472">Membrane</keyword>
<dbReference type="AlphaFoldDB" id="B3Y0M6"/>
<organism evidence="3">
    <name type="scientific">Escherichia coli O111:H-</name>
    <dbReference type="NCBI Taxonomy" id="168927"/>
    <lineage>
        <taxon>Bacteria</taxon>
        <taxon>Pseudomonadati</taxon>
        <taxon>Pseudomonadota</taxon>
        <taxon>Gammaproteobacteria</taxon>
        <taxon>Enterobacterales</taxon>
        <taxon>Enterobacteriaceae</taxon>
        <taxon>Escherichia</taxon>
    </lineage>
</organism>
<evidence type="ECO:0000313" key="3">
    <source>
        <dbReference type="EMBL" id="BAG66500.1"/>
    </source>
</evidence>
<accession>B3Y0M6</accession>
<dbReference type="EMBL" id="AB426054">
    <property type="protein sequence ID" value="BAG66500.1"/>
    <property type="molecule type" value="Genomic_DNA"/>
</dbReference>
<evidence type="ECO:0000256" key="1">
    <source>
        <dbReference type="SAM" id="MobiDB-lite"/>
    </source>
</evidence>
<feature type="transmembrane region" description="Helical" evidence="2">
    <location>
        <begin position="48"/>
        <end position="69"/>
    </location>
</feature>
<proteinExistence type="predicted"/>
<evidence type="ECO:0000256" key="2">
    <source>
        <dbReference type="SAM" id="Phobius"/>
    </source>
</evidence>